<dbReference type="EMBL" id="BMHB01000001">
    <property type="protein sequence ID" value="GGI12649.1"/>
    <property type="molecule type" value="Genomic_DNA"/>
</dbReference>
<dbReference type="AlphaFoldDB" id="A0A8J3EXA7"/>
<dbReference type="CDD" id="cd00293">
    <property type="entry name" value="USP-like"/>
    <property type="match status" value="1"/>
</dbReference>
<organism evidence="3 4">
    <name type="scientific">Gottfriedia solisilvae</name>
    <dbReference type="NCBI Taxonomy" id="1516104"/>
    <lineage>
        <taxon>Bacteria</taxon>
        <taxon>Bacillati</taxon>
        <taxon>Bacillota</taxon>
        <taxon>Bacilli</taxon>
        <taxon>Bacillales</taxon>
        <taxon>Bacillaceae</taxon>
        <taxon>Gottfriedia</taxon>
    </lineage>
</organism>
<gene>
    <name evidence="3" type="primary">yxiE</name>
    <name evidence="3" type="ORF">GCM10007380_13970</name>
</gene>
<dbReference type="RefSeq" id="WP_158093132.1">
    <property type="nucleotide sequence ID" value="NZ_BMHB01000001.1"/>
</dbReference>
<dbReference type="OrthoDB" id="9777884at2"/>
<protein>
    <submittedName>
        <fullName evidence="3">Universal stress protein YxiE</fullName>
    </submittedName>
</protein>
<dbReference type="Gene3D" id="3.40.50.620">
    <property type="entry name" value="HUPs"/>
    <property type="match status" value="1"/>
</dbReference>
<feature type="domain" description="UspA" evidence="2">
    <location>
        <begin position="1"/>
        <end position="142"/>
    </location>
</feature>
<evidence type="ECO:0000256" key="1">
    <source>
        <dbReference type="ARBA" id="ARBA00008791"/>
    </source>
</evidence>
<dbReference type="PANTHER" id="PTHR46268">
    <property type="entry name" value="STRESS RESPONSE PROTEIN NHAX"/>
    <property type="match status" value="1"/>
</dbReference>
<dbReference type="Proteomes" id="UP000626244">
    <property type="component" value="Unassembled WGS sequence"/>
</dbReference>
<reference evidence="4" key="1">
    <citation type="journal article" date="2019" name="Int. J. Syst. Evol. Microbiol.">
        <title>The Global Catalogue of Microorganisms (GCM) 10K type strain sequencing project: providing services to taxonomists for standard genome sequencing and annotation.</title>
        <authorList>
            <consortium name="The Broad Institute Genomics Platform"/>
            <consortium name="The Broad Institute Genome Sequencing Center for Infectious Disease"/>
            <person name="Wu L."/>
            <person name="Ma J."/>
        </authorList>
    </citation>
    <scope>NUCLEOTIDE SEQUENCE [LARGE SCALE GENOMIC DNA]</scope>
    <source>
        <strain evidence="4">CGMCC 1.14993</strain>
    </source>
</reference>
<evidence type="ECO:0000313" key="3">
    <source>
        <dbReference type="EMBL" id="GGI12649.1"/>
    </source>
</evidence>
<evidence type="ECO:0000313" key="4">
    <source>
        <dbReference type="Proteomes" id="UP000626244"/>
    </source>
</evidence>
<name>A0A8J3EXA7_9BACI</name>
<dbReference type="InterPro" id="IPR006015">
    <property type="entry name" value="Universal_stress_UspA"/>
</dbReference>
<proteinExistence type="inferred from homology"/>
<comment type="similarity">
    <text evidence="1">Belongs to the universal stress protein A family.</text>
</comment>
<sequence>MYERFLVPVDGSEHSKHALKSAKRLAQNMGINARITLLHIIPSNNINTVAFGVDIDIEQLQVEEVRRILDESAQVLSGSSIQYDSEYHIGDPAEMICKKAKEGDYDIIVMGSRGLSLFSELLLGSVSHKVVQHANCAVMIVK</sequence>
<dbReference type="Pfam" id="PF00582">
    <property type="entry name" value="Usp"/>
    <property type="match status" value="1"/>
</dbReference>
<dbReference type="InterPro" id="IPR014729">
    <property type="entry name" value="Rossmann-like_a/b/a_fold"/>
</dbReference>
<dbReference type="PRINTS" id="PR01438">
    <property type="entry name" value="UNVRSLSTRESS"/>
</dbReference>
<comment type="caution">
    <text evidence="3">The sequence shown here is derived from an EMBL/GenBank/DDBJ whole genome shotgun (WGS) entry which is preliminary data.</text>
</comment>
<accession>A0A8J3EXA7</accession>
<dbReference type="PANTHER" id="PTHR46268:SF25">
    <property type="entry name" value="USPA DOMAIN PROTEIN"/>
    <property type="match status" value="1"/>
</dbReference>
<dbReference type="SUPFAM" id="SSF52402">
    <property type="entry name" value="Adenine nucleotide alpha hydrolases-like"/>
    <property type="match status" value="1"/>
</dbReference>
<dbReference type="InterPro" id="IPR006016">
    <property type="entry name" value="UspA"/>
</dbReference>
<evidence type="ECO:0000259" key="2">
    <source>
        <dbReference type="Pfam" id="PF00582"/>
    </source>
</evidence>
<keyword evidence="4" id="KW-1185">Reference proteome</keyword>